<organism evidence="1 2">
    <name type="scientific">Thanatephorus cucumeris (strain AG1-IA)</name>
    <name type="common">Rice sheath blight fungus</name>
    <name type="synonym">Rhizoctonia solani</name>
    <dbReference type="NCBI Taxonomy" id="983506"/>
    <lineage>
        <taxon>Eukaryota</taxon>
        <taxon>Fungi</taxon>
        <taxon>Dikarya</taxon>
        <taxon>Basidiomycota</taxon>
        <taxon>Agaricomycotina</taxon>
        <taxon>Agaricomycetes</taxon>
        <taxon>Cantharellales</taxon>
        <taxon>Ceratobasidiaceae</taxon>
        <taxon>Rhizoctonia</taxon>
        <taxon>Rhizoctonia solani AG-1</taxon>
    </lineage>
</organism>
<dbReference type="Proteomes" id="UP000011668">
    <property type="component" value="Unassembled WGS sequence"/>
</dbReference>
<keyword evidence="2" id="KW-1185">Reference proteome</keyword>
<sequence>MPARFRVTAAPAPSHSTQVCNWPEIEGIKDSHRSLAPNDLGIRTGCEKHLPFPGYQLNVPIFFRGEDCHDRPSSCSSNDNRRFDLPETPVGEGCALGNPCLGTWQYDLLGTMAFYHPSNPSLSRSPCMLSEMCRYANVAPSLAGERPWGMVVPIGPDYWLLQGQTLPRPGPHRVSLVSRMTEGLCAPCRLAMEALCLPRCGGVWTSGLGQWISRVWSGVLLVSVFRSVEVIGEVDTTNNINSTVSERTIAIGHRHSLPMQEFRIGCRVINAIGGYTISVLRYSSSTQDSVLRVL</sequence>
<reference evidence="1 2" key="1">
    <citation type="journal article" date="2013" name="Nat. Commun.">
        <title>The evolution and pathogenic mechanisms of the rice sheath blight pathogen.</title>
        <authorList>
            <person name="Zheng A."/>
            <person name="Lin R."/>
            <person name="Xu L."/>
            <person name="Qin P."/>
            <person name="Tang C."/>
            <person name="Ai P."/>
            <person name="Zhang D."/>
            <person name="Liu Y."/>
            <person name="Sun Z."/>
            <person name="Feng H."/>
            <person name="Wang Y."/>
            <person name="Chen Y."/>
            <person name="Liang X."/>
            <person name="Fu R."/>
            <person name="Li Q."/>
            <person name="Zhang J."/>
            <person name="Yu X."/>
            <person name="Xie Z."/>
            <person name="Ding L."/>
            <person name="Guan P."/>
            <person name="Tang J."/>
            <person name="Liang Y."/>
            <person name="Wang S."/>
            <person name="Deng Q."/>
            <person name="Li S."/>
            <person name="Zhu J."/>
            <person name="Wang L."/>
            <person name="Liu H."/>
            <person name="Li P."/>
        </authorList>
    </citation>
    <scope>NUCLEOTIDE SEQUENCE [LARGE SCALE GENOMIC DNA]</scope>
    <source>
        <strain evidence="2">AG-1 IA</strain>
    </source>
</reference>
<proteinExistence type="predicted"/>
<dbReference type="HOGENOM" id="CLU_947248_0_0_1"/>
<evidence type="ECO:0000313" key="1">
    <source>
        <dbReference type="EMBL" id="ELU38696.1"/>
    </source>
</evidence>
<dbReference type="AlphaFoldDB" id="L8WKG9"/>
<evidence type="ECO:0000313" key="2">
    <source>
        <dbReference type="Proteomes" id="UP000011668"/>
    </source>
</evidence>
<gene>
    <name evidence="1" type="ORF">AG1IA_07277</name>
</gene>
<protein>
    <submittedName>
        <fullName evidence="1">Uncharacterized protein</fullName>
    </submittedName>
</protein>
<accession>L8WKG9</accession>
<dbReference type="EMBL" id="AFRT01002078">
    <property type="protein sequence ID" value="ELU38696.1"/>
    <property type="molecule type" value="Genomic_DNA"/>
</dbReference>
<comment type="caution">
    <text evidence="1">The sequence shown here is derived from an EMBL/GenBank/DDBJ whole genome shotgun (WGS) entry which is preliminary data.</text>
</comment>
<name>L8WKG9_THACA</name>